<keyword evidence="2" id="KW-1185">Reference proteome</keyword>
<dbReference type="EMBL" id="KB446545">
    <property type="protein sequence ID" value="EME39345.1"/>
    <property type="molecule type" value="Genomic_DNA"/>
</dbReference>
<protein>
    <recommendedName>
        <fullName evidence="3">Fungal N-terminal domain-containing protein</fullName>
    </recommendedName>
</protein>
<dbReference type="Proteomes" id="UP000016933">
    <property type="component" value="Unassembled WGS sequence"/>
</dbReference>
<evidence type="ECO:0000313" key="1">
    <source>
        <dbReference type="EMBL" id="EME39345.1"/>
    </source>
</evidence>
<dbReference type="HOGENOM" id="CLU_1938107_0_0_1"/>
<dbReference type="AlphaFoldDB" id="M2YKG1"/>
<accession>M2YKG1</accession>
<evidence type="ECO:0008006" key="3">
    <source>
        <dbReference type="Google" id="ProtNLM"/>
    </source>
</evidence>
<dbReference type="OrthoDB" id="5431013at2759"/>
<name>M2YKG1_DOTSN</name>
<organism evidence="1 2">
    <name type="scientific">Dothistroma septosporum (strain NZE10 / CBS 128990)</name>
    <name type="common">Red band needle blight fungus</name>
    <name type="synonym">Mycosphaerella pini</name>
    <dbReference type="NCBI Taxonomy" id="675120"/>
    <lineage>
        <taxon>Eukaryota</taxon>
        <taxon>Fungi</taxon>
        <taxon>Dikarya</taxon>
        <taxon>Ascomycota</taxon>
        <taxon>Pezizomycotina</taxon>
        <taxon>Dothideomycetes</taxon>
        <taxon>Dothideomycetidae</taxon>
        <taxon>Mycosphaerellales</taxon>
        <taxon>Mycosphaerellaceae</taxon>
        <taxon>Dothistroma</taxon>
    </lineage>
</organism>
<sequence length="130" mass="14536">MALDGISAAASVLQVAEMGFSLAKSIYTFVKAAKDARKALKIVAEDTRLVEVVLNRARYEIRKRSAINQKNIDADFGDLLQGTRNAFAEVGDFFSLLSGNHKLKFSGRLQYSFNKKEKLYLFLANLEKRA</sequence>
<dbReference type="STRING" id="675120.M2YKG1"/>
<gene>
    <name evidence="1" type="ORF">DOTSEDRAFT_47895</name>
</gene>
<reference evidence="2" key="1">
    <citation type="journal article" date="2012" name="PLoS Genet.">
        <title>The genomes of the fungal plant pathogens Cladosporium fulvum and Dothistroma septosporum reveal adaptation to different hosts and lifestyles but also signatures of common ancestry.</title>
        <authorList>
            <person name="de Wit P.J.G.M."/>
            <person name="van der Burgt A."/>
            <person name="Oekmen B."/>
            <person name="Stergiopoulos I."/>
            <person name="Abd-Elsalam K.A."/>
            <person name="Aerts A.L."/>
            <person name="Bahkali A.H."/>
            <person name="Beenen H.G."/>
            <person name="Chettri P."/>
            <person name="Cox M.P."/>
            <person name="Datema E."/>
            <person name="de Vries R.P."/>
            <person name="Dhillon B."/>
            <person name="Ganley A.R."/>
            <person name="Griffiths S.A."/>
            <person name="Guo Y."/>
            <person name="Hamelin R.C."/>
            <person name="Henrissat B."/>
            <person name="Kabir M.S."/>
            <person name="Jashni M.K."/>
            <person name="Kema G."/>
            <person name="Klaubauf S."/>
            <person name="Lapidus A."/>
            <person name="Levasseur A."/>
            <person name="Lindquist E."/>
            <person name="Mehrabi R."/>
            <person name="Ohm R.A."/>
            <person name="Owen T.J."/>
            <person name="Salamov A."/>
            <person name="Schwelm A."/>
            <person name="Schijlen E."/>
            <person name="Sun H."/>
            <person name="van den Burg H.A."/>
            <person name="van Ham R.C.H.J."/>
            <person name="Zhang S."/>
            <person name="Goodwin S.B."/>
            <person name="Grigoriev I.V."/>
            <person name="Collemare J."/>
            <person name="Bradshaw R.E."/>
        </authorList>
    </citation>
    <scope>NUCLEOTIDE SEQUENCE [LARGE SCALE GENOMIC DNA]</scope>
    <source>
        <strain evidence="2">NZE10 / CBS 128990</strain>
    </source>
</reference>
<proteinExistence type="predicted"/>
<reference evidence="1 2" key="2">
    <citation type="journal article" date="2012" name="PLoS Pathog.">
        <title>Diverse lifestyles and strategies of plant pathogenesis encoded in the genomes of eighteen Dothideomycetes fungi.</title>
        <authorList>
            <person name="Ohm R.A."/>
            <person name="Feau N."/>
            <person name="Henrissat B."/>
            <person name="Schoch C.L."/>
            <person name="Horwitz B.A."/>
            <person name="Barry K.W."/>
            <person name="Condon B.J."/>
            <person name="Copeland A.C."/>
            <person name="Dhillon B."/>
            <person name="Glaser F."/>
            <person name="Hesse C.N."/>
            <person name="Kosti I."/>
            <person name="LaButti K."/>
            <person name="Lindquist E.A."/>
            <person name="Lucas S."/>
            <person name="Salamov A.A."/>
            <person name="Bradshaw R.E."/>
            <person name="Ciuffetti L."/>
            <person name="Hamelin R.C."/>
            <person name="Kema G.H.J."/>
            <person name="Lawrence C."/>
            <person name="Scott J.A."/>
            <person name="Spatafora J.W."/>
            <person name="Turgeon B.G."/>
            <person name="de Wit P.J.G.M."/>
            <person name="Zhong S."/>
            <person name="Goodwin S.B."/>
            <person name="Grigoriev I.V."/>
        </authorList>
    </citation>
    <scope>NUCLEOTIDE SEQUENCE [LARGE SCALE GENOMIC DNA]</scope>
    <source>
        <strain evidence="2">NZE10 / CBS 128990</strain>
    </source>
</reference>
<evidence type="ECO:0000313" key="2">
    <source>
        <dbReference type="Proteomes" id="UP000016933"/>
    </source>
</evidence>